<dbReference type="InterPro" id="IPR050245">
    <property type="entry name" value="PrsA_foldase"/>
</dbReference>
<dbReference type="PROSITE" id="PS50198">
    <property type="entry name" value="PPIC_PPIASE_2"/>
    <property type="match status" value="1"/>
</dbReference>
<dbReference type="EC" id="5.2.1.8" evidence="2"/>
<dbReference type="Gene3D" id="3.10.50.40">
    <property type="match status" value="1"/>
</dbReference>
<dbReference type="Pfam" id="PF13145">
    <property type="entry name" value="Rotamase_2"/>
    <property type="match status" value="1"/>
</dbReference>
<comment type="caution">
    <text evidence="8">The sequence shown here is derived from an EMBL/GenBank/DDBJ whole genome shotgun (WGS) entry which is preliminary data.</text>
</comment>
<name>A0A1E5FYZ3_9FIRM</name>
<accession>A0A1E5FYZ3</accession>
<dbReference type="GO" id="GO:0003755">
    <property type="term" value="F:peptidyl-prolyl cis-trans isomerase activity"/>
    <property type="evidence" value="ECO:0007669"/>
    <property type="project" value="UniProtKB-KW"/>
</dbReference>
<dbReference type="AlphaFoldDB" id="A0A1E5FYZ3"/>
<dbReference type="STRING" id="766136.BHF68_11900"/>
<evidence type="ECO:0000256" key="1">
    <source>
        <dbReference type="ARBA" id="ARBA00000971"/>
    </source>
</evidence>
<dbReference type="EMBL" id="MIJE01000035">
    <property type="protein sequence ID" value="OEF95792.1"/>
    <property type="molecule type" value="Genomic_DNA"/>
</dbReference>
<dbReference type="RefSeq" id="WP_069644358.1">
    <property type="nucleotide sequence ID" value="NZ_MIJE01000035.1"/>
</dbReference>
<evidence type="ECO:0000256" key="4">
    <source>
        <dbReference type="ARBA" id="ARBA00023110"/>
    </source>
</evidence>
<evidence type="ECO:0000256" key="2">
    <source>
        <dbReference type="ARBA" id="ARBA00013194"/>
    </source>
</evidence>
<dbReference type="SUPFAM" id="SSF109998">
    <property type="entry name" value="Triger factor/SurA peptide-binding domain-like"/>
    <property type="match status" value="1"/>
</dbReference>
<comment type="catalytic activity">
    <reaction evidence="1">
        <text>[protein]-peptidylproline (omega=180) = [protein]-peptidylproline (omega=0)</text>
        <dbReference type="Rhea" id="RHEA:16237"/>
        <dbReference type="Rhea" id="RHEA-COMP:10747"/>
        <dbReference type="Rhea" id="RHEA-COMP:10748"/>
        <dbReference type="ChEBI" id="CHEBI:83833"/>
        <dbReference type="ChEBI" id="CHEBI:83834"/>
        <dbReference type="EC" id="5.2.1.8"/>
    </reaction>
</comment>
<protein>
    <recommendedName>
        <fullName evidence="2">peptidylprolyl isomerase</fullName>
        <ecNumber evidence="2">5.2.1.8</ecNumber>
    </recommendedName>
</protein>
<organism evidence="8 9">
    <name type="scientific">Desulfuribacillus alkaliarsenatis</name>
    <dbReference type="NCBI Taxonomy" id="766136"/>
    <lineage>
        <taxon>Bacteria</taxon>
        <taxon>Bacillati</taxon>
        <taxon>Bacillota</taxon>
        <taxon>Desulfuribacillia</taxon>
        <taxon>Desulfuribacillales</taxon>
        <taxon>Desulfuribacillaceae</taxon>
        <taxon>Desulfuribacillus</taxon>
    </lineage>
</organism>
<dbReference type="OrthoDB" id="2677468at2"/>
<dbReference type="InterPro" id="IPR046357">
    <property type="entry name" value="PPIase_dom_sf"/>
</dbReference>
<dbReference type="InterPro" id="IPR027304">
    <property type="entry name" value="Trigger_fact/SurA_dom_sf"/>
</dbReference>
<keyword evidence="4 6" id="KW-0697">Rotamase</keyword>
<dbReference type="Gene3D" id="1.10.4030.10">
    <property type="entry name" value="Porin chaperone SurA, peptide-binding domain"/>
    <property type="match status" value="1"/>
</dbReference>
<gene>
    <name evidence="8" type="ORF">BHF68_11900</name>
</gene>
<dbReference type="PANTHER" id="PTHR47245:SF1">
    <property type="entry name" value="FOLDASE PROTEIN PRSA"/>
    <property type="match status" value="1"/>
</dbReference>
<sequence length="303" mass="35894">MREKILWGVIAALILVLVFILFFQQAAGDTMARVEQRTIYKDEFMNDLLKKYGPQHIYKMIEREAVYFEANRLAIEVSDREVDKEIDRYRSNFVDSNQDFEAVLFYDYGITLEQLREDIRYNILLEKLATLDIRVTEAEMEKYYEENIFHFREPEKLRISRILLHELEDANRVYNELVEGANFAAIAMEVSQDRLTSANGGDMGYISVESIYIDYEIIDTAMGTDIGDYSQPFQSYDGWNIIMLENRIPEKIYDYSEVKSFIHRELALKQAKPLHEYLQDLVSKLDIEIYEQTVKKYLYFVEE</sequence>
<evidence type="ECO:0000256" key="5">
    <source>
        <dbReference type="ARBA" id="ARBA00023235"/>
    </source>
</evidence>
<dbReference type="SUPFAM" id="SSF54534">
    <property type="entry name" value="FKBP-like"/>
    <property type="match status" value="1"/>
</dbReference>
<keyword evidence="5 6" id="KW-0413">Isomerase</keyword>
<dbReference type="InterPro" id="IPR000297">
    <property type="entry name" value="PPIase_PpiC"/>
</dbReference>
<reference evidence="8 9" key="1">
    <citation type="submission" date="2016-09" db="EMBL/GenBank/DDBJ databases">
        <title>Draft genome sequence for the type strain of Desulfuribacillus alkaliarsenatis AHT28, an obligately anaerobic, sulfidogenic bacterium isolated from Russian soda lake sediments.</title>
        <authorList>
            <person name="Abin C.A."/>
            <person name="Hollibaugh J.T."/>
        </authorList>
    </citation>
    <scope>NUCLEOTIDE SEQUENCE [LARGE SCALE GENOMIC DNA]</scope>
    <source>
        <strain evidence="8 9">AHT28</strain>
    </source>
</reference>
<evidence type="ECO:0000313" key="9">
    <source>
        <dbReference type="Proteomes" id="UP000094296"/>
    </source>
</evidence>
<proteinExistence type="predicted"/>
<dbReference type="Proteomes" id="UP000094296">
    <property type="component" value="Unassembled WGS sequence"/>
</dbReference>
<keyword evidence="3" id="KW-0732">Signal</keyword>
<evidence type="ECO:0000259" key="7">
    <source>
        <dbReference type="PROSITE" id="PS50198"/>
    </source>
</evidence>
<dbReference type="PANTHER" id="PTHR47245">
    <property type="entry name" value="PEPTIDYLPROLYL ISOMERASE"/>
    <property type="match status" value="1"/>
</dbReference>
<keyword evidence="9" id="KW-1185">Reference proteome</keyword>
<feature type="domain" description="PpiC" evidence="7">
    <location>
        <begin position="154"/>
        <end position="246"/>
    </location>
</feature>
<evidence type="ECO:0000256" key="6">
    <source>
        <dbReference type="PROSITE-ProRule" id="PRU00278"/>
    </source>
</evidence>
<evidence type="ECO:0000256" key="3">
    <source>
        <dbReference type="ARBA" id="ARBA00022729"/>
    </source>
</evidence>
<evidence type="ECO:0000313" key="8">
    <source>
        <dbReference type="EMBL" id="OEF95792.1"/>
    </source>
</evidence>